<keyword evidence="5" id="KW-1185">Reference proteome</keyword>
<name>A0A232EW06_9HYME</name>
<dbReference type="PANTHER" id="PTHR24373:SF275">
    <property type="entry name" value="TIR DOMAIN-CONTAINING PROTEIN"/>
    <property type="match status" value="1"/>
</dbReference>
<dbReference type="OrthoDB" id="676979at2759"/>
<keyword evidence="2" id="KW-0732">Signal</keyword>
<dbReference type="EMBL" id="NNAY01001925">
    <property type="protein sequence ID" value="OXU22545.1"/>
    <property type="molecule type" value="Genomic_DNA"/>
</dbReference>
<dbReference type="SMART" id="SM00369">
    <property type="entry name" value="LRR_TYP"/>
    <property type="match status" value="7"/>
</dbReference>
<accession>A0A232EW06</accession>
<organism evidence="4 5">
    <name type="scientific">Trichomalopsis sarcophagae</name>
    <dbReference type="NCBI Taxonomy" id="543379"/>
    <lineage>
        <taxon>Eukaryota</taxon>
        <taxon>Metazoa</taxon>
        <taxon>Ecdysozoa</taxon>
        <taxon>Arthropoda</taxon>
        <taxon>Hexapoda</taxon>
        <taxon>Insecta</taxon>
        <taxon>Pterygota</taxon>
        <taxon>Neoptera</taxon>
        <taxon>Endopterygota</taxon>
        <taxon>Hymenoptera</taxon>
        <taxon>Apocrita</taxon>
        <taxon>Proctotrupomorpha</taxon>
        <taxon>Chalcidoidea</taxon>
        <taxon>Pteromalidae</taxon>
        <taxon>Pteromalinae</taxon>
        <taxon>Trichomalopsis</taxon>
    </lineage>
</organism>
<dbReference type="PROSITE" id="PS51450">
    <property type="entry name" value="LRR"/>
    <property type="match status" value="4"/>
</dbReference>
<dbReference type="InterPro" id="IPR032675">
    <property type="entry name" value="LRR_dom_sf"/>
</dbReference>
<dbReference type="InterPro" id="IPR050328">
    <property type="entry name" value="Dev_Immune_Receptor"/>
</dbReference>
<keyword evidence="3" id="KW-0677">Repeat</keyword>
<dbReference type="Gene3D" id="3.80.10.10">
    <property type="entry name" value="Ribonuclease Inhibitor"/>
    <property type="match status" value="4"/>
</dbReference>
<dbReference type="InterPro" id="IPR001611">
    <property type="entry name" value="Leu-rich_rpt"/>
</dbReference>
<dbReference type="SUPFAM" id="SSF52058">
    <property type="entry name" value="L domain-like"/>
    <property type="match status" value="2"/>
</dbReference>
<proteinExistence type="predicted"/>
<dbReference type="InterPro" id="IPR003591">
    <property type="entry name" value="Leu-rich_rpt_typical-subtyp"/>
</dbReference>
<evidence type="ECO:0000313" key="5">
    <source>
        <dbReference type="Proteomes" id="UP000215335"/>
    </source>
</evidence>
<evidence type="ECO:0000256" key="1">
    <source>
        <dbReference type="ARBA" id="ARBA00022614"/>
    </source>
</evidence>
<evidence type="ECO:0000313" key="4">
    <source>
        <dbReference type="EMBL" id="OXU22545.1"/>
    </source>
</evidence>
<dbReference type="PANTHER" id="PTHR24373">
    <property type="entry name" value="SLIT RELATED LEUCINE-RICH REPEAT NEURONAL PROTEIN"/>
    <property type="match status" value="1"/>
</dbReference>
<dbReference type="Proteomes" id="UP000215335">
    <property type="component" value="Unassembled WGS sequence"/>
</dbReference>
<dbReference type="AlphaFoldDB" id="A0A232EW06"/>
<dbReference type="PRINTS" id="PR00019">
    <property type="entry name" value="LEURICHRPT"/>
</dbReference>
<gene>
    <name evidence="4" type="ORF">TSAR_009007</name>
</gene>
<reference evidence="4 5" key="1">
    <citation type="journal article" date="2017" name="Curr. Biol.">
        <title>The Evolution of Venom by Co-option of Single-Copy Genes.</title>
        <authorList>
            <person name="Martinson E.O."/>
            <person name="Mrinalini"/>
            <person name="Kelkar Y.D."/>
            <person name="Chang C.H."/>
            <person name="Werren J.H."/>
        </authorList>
    </citation>
    <scope>NUCLEOTIDE SEQUENCE [LARGE SCALE GENOMIC DNA]</scope>
    <source>
        <strain evidence="4 5">Alberta</strain>
        <tissue evidence="4">Whole body</tissue>
    </source>
</reference>
<dbReference type="SMART" id="SM00365">
    <property type="entry name" value="LRR_SD22"/>
    <property type="match status" value="5"/>
</dbReference>
<dbReference type="Pfam" id="PF13855">
    <property type="entry name" value="LRR_8"/>
    <property type="match status" value="3"/>
</dbReference>
<protein>
    <submittedName>
        <fullName evidence="4">Uncharacterized protein</fullName>
    </submittedName>
</protein>
<comment type="caution">
    <text evidence="4">The sequence shown here is derived from an EMBL/GenBank/DDBJ whole genome shotgun (WGS) entry which is preliminary data.</text>
</comment>
<evidence type="ECO:0000256" key="3">
    <source>
        <dbReference type="ARBA" id="ARBA00022737"/>
    </source>
</evidence>
<sequence>MNFGPKLSSNFISSPYIRKLTLQNNRLVGFEDGTFDGVPNLEYLDLSHNNLNLNKLFSFGGHQKLKTLILDYNNAGADNSHPTTTPDYYNYGYHTTENDYHNRNMNSNFLQIYLMGKFPELKDLSLRYINMQSASSGWNYNFPNLYRLDISGNKFQKPIHHIFGDILSIIKSLILVDTNLTKFGGSSLFKNIQTLNVAHNNFNLLSYSDCDDDTFCLNNFDNLEYLNISNCAISSIKLDAFKSLVNLLELDMSDNQFYEIPDGAFNNLTKLTRLDLSRNKLSGIPIISNLPNLSTLILNDMKTDMISIFMETELPNLKSLSLQGNNIQYILENFITNLPMLQELDLSNNHIETLPVWESSNILSKLYLNHNAIRNFDNITSVITDSLQILDIGNNPLKKIEVKSLKKLSGDAIIIL</sequence>
<evidence type="ECO:0000256" key="2">
    <source>
        <dbReference type="ARBA" id="ARBA00022729"/>
    </source>
</evidence>
<keyword evidence="1" id="KW-0433">Leucine-rich repeat</keyword>
<dbReference type="STRING" id="543379.A0A232EW06"/>